<dbReference type="Proteomes" id="UP000317940">
    <property type="component" value="Unassembled WGS sequence"/>
</dbReference>
<dbReference type="AlphaFoldDB" id="A0A561UDH9"/>
<dbReference type="EMBL" id="VIWT01000001">
    <property type="protein sequence ID" value="TWF97417.1"/>
    <property type="molecule type" value="Genomic_DNA"/>
</dbReference>
<accession>A0A561UDH9</accession>
<reference evidence="1 2" key="1">
    <citation type="submission" date="2019-06" db="EMBL/GenBank/DDBJ databases">
        <title>Sequencing the genomes of 1000 actinobacteria strains.</title>
        <authorList>
            <person name="Klenk H.-P."/>
        </authorList>
    </citation>
    <scope>NUCLEOTIDE SEQUENCE [LARGE SCALE GENOMIC DNA]</scope>
    <source>
        <strain evidence="1 2">DSM 44826</strain>
    </source>
</reference>
<comment type="caution">
    <text evidence="1">The sequence shown here is derived from an EMBL/GenBank/DDBJ whole genome shotgun (WGS) entry which is preliminary data.</text>
</comment>
<proteinExistence type="predicted"/>
<evidence type="ECO:0000313" key="2">
    <source>
        <dbReference type="Proteomes" id="UP000317940"/>
    </source>
</evidence>
<sequence length="147" mass="14776">MPASLPPPVKASAGPEVAGAGVTGGFEVAATGATDVGAAEVAGAEVAGVLADAEAEADAETDAEALAEAEADWLGDGQLGGGAMVKSPLHWWFFSVGSSLVWTWNVTVSVGVAGNDVDLYSFEKYWCVMTSLPSTVKVNQFASAPTG</sequence>
<protein>
    <submittedName>
        <fullName evidence="1">Uncharacterized protein</fullName>
    </submittedName>
</protein>
<organism evidence="1 2">
    <name type="scientific">Kitasatospora viridis</name>
    <dbReference type="NCBI Taxonomy" id="281105"/>
    <lineage>
        <taxon>Bacteria</taxon>
        <taxon>Bacillati</taxon>
        <taxon>Actinomycetota</taxon>
        <taxon>Actinomycetes</taxon>
        <taxon>Kitasatosporales</taxon>
        <taxon>Streptomycetaceae</taxon>
        <taxon>Kitasatospora</taxon>
    </lineage>
</organism>
<keyword evidence="2" id="KW-1185">Reference proteome</keyword>
<name>A0A561UDH9_9ACTN</name>
<gene>
    <name evidence="1" type="ORF">FHX73_111197</name>
</gene>
<evidence type="ECO:0000313" key="1">
    <source>
        <dbReference type="EMBL" id="TWF97417.1"/>
    </source>
</evidence>